<dbReference type="InterPro" id="IPR041459">
    <property type="entry name" value="MPTase-PolyVal"/>
</dbReference>
<reference evidence="3" key="1">
    <citation type="submission" date="2021-03" db="EMBL/GenBank/DDBJ databases">
        <title>Genomic analysis provides insights into the functional capacity of soil bacteria communities inhabiting an altitudinal gradient in the Atacama Desert.</title>
        <authorList>
            <person name="Gonzalez M."/>
            <person name="Maldonado J."/>
            <person name="Maza F."/>
            <person name="Hodar C."/>
            <person name="Cortes M."/>
            <person name="Palma R."/>
            <person name="Andreani C."/>
            <person name="Gaete A."/>
            <person name="Vasquez-Dean J."/>
            <person name="Acuna V."/>
            <person name="Aguado M."/>
            <person name="Mandakovic D."/>
            <person name="Latorre M."/>
            <person name="Orellana A."/>
            <person name="Gutierrez R."/>
            <person name="Montecino M."/>
            <person name="Allende M."/>
            <person name="Maass A."/>
            <person name="Cambiazo V."/>
        </authorList>
    </citation>
    <scope>NUCLEOTIDE SEQUENCE</scope>
    <source>
        <strain evidence="3">ISL-25</strain>
    </source>
</reference>
<sequence length="326" mass="36623">MRDIYQDVTDKIFTALDQGVAPWIKPWASTSSSHTDRHQPYPINAVTQRPYAGINLLLLWAEARLQGFTQDRWLTFNQAKKAGGHIRKGEHSTLAVLYKPMVREEQTESGQSVRDENGQPKVTHFGILRTHFLFNVEQTDGLEALTETPIETEPSDPFQANSAAENLLLASGAKFVHRPASEAFYHPLKDFIQLPTKAQFHDEGGYYATALHELTHWTGHLSRLRREGITSPCPFGSPAYAFEELVAEMGAAFLCAHTGIQGALRHEGYIDFWLKVLKADKRAIFRASGQARAASEYVLNLKQQLEQTVVEAPSEHERQRSIVSNS</sequence>
<dbReference type="EMBL" id="JAGGOB010000008">
    <property type="protein sequence ID" value="MBT2327720.1"/>
    <property type="molecule type" value="Genomic_DNA"/>
</dbReference>
<dbReference type="GO" id="GO:0003697">
    <property type="term" value="F:single-stranded DNA binding"/>
    <property type="evidence" value="ECO:0007669"/>
    <property type="project" value="InterPro"/>
</dbReference>
<proteinExistence type="predicted"/>
<evidence type="ECO:0000313" key="3">
    <source>
        <dbReference type="EMBL" id="MBT2327720.1"/>
    </source>
</evidence>
<dbReference type="AlphaFoldDB" id="A0A944DIR9"/>
<dbReference type="PIRSF" id="PIRSF037112">
    <property type="entry name" value="Antirestriction_ArdC"/>
    <property type="match status" value="1"/>
</dbReference>
<organism evidence="3 4">
    <name type="scientific">Pseudomonas fluorescens</name>
    <dbReference type="NCBI Taxonomy" id="294"/>
    <lineage>
        <taxon>Bacteria</taxon>
        <taxon>Pseudomonadati</taxon>
        <taxon>Pseudomonadota</taxon>
        <taxon>Gammaproteobacteria</taxon>
        <taxon>Pseudomonadales</taxon>
        <taxon>Pseudomonadaceae</taxon>
        <taxon>Pseudomonas</taxon>
    </lineage>
</organism>
<accession>A0A944DIR9</accession>
<evidence type="ECO:0000313" key="4">
    <source>
        <dbReference type="Proteomes" id="UP000692896"/>
    </source>
</evidence>
<evidence type="ECO:0000259" key="1">
    <source>
        <dbReference type="Pfam" id="PF08401"/>
    </source>
</evidence>
<gene>
    <name evidence="3" type="ORF">J7E47_03170</name>
</gene>
<dbReference type="InterPro" id="IPR013610">
    <property type="entry name" value="ArdC_N"/>
</dbReference>
<dbReference type="Pfam" id="PF08401">
    <property type="entry name" value="ArdcN"/>
    <property type="match status" value="1"/>
</dbReference>
<protein>
    <submittedName>
        <fullName evidence="3">DUF1738 domain-containing protein</fullName>
    </submittedName>
</protein>
<dbReference type="Proteomes" id="UP000692896">
    <property type="component" value="Unassembled WGS sequence"/>
</dbReference>
<dbReference type="RefSeq" id="WP_214916972.1">
    <property type="nucleotide sequence ID" value="NZ_JAGGNX010000019.1"/>
</dbReference>
<evidence type="ECO:0000259" key="2">
    <source>
        <dbReference type="Pfam" id="PF18818"/>
    </source>
</evidence>
<dbReference type="InterPro" id="IPR017113">
    <property type="entry name" value="Antirestriction_ArdC"/>
</dbReference>
<feature type="domain" description="N-terminal" evidence="1">
    <location>
        <begin position="3"/>
        <end position="129"/>
    </location>
</feature>
<comment type="caution">
    <text evidence="3">The sequence shown here is derived from an EMBL/GenBank/DDBJ whole genome shotgun (WGS) entry which is preliminary data.</text>
</comment>
<feature type="domain" description="Polyvalent protein metallopeptidase" evidence="2">
    <location>
        <begin position="163"/>
        <end position="289"/>
    </location>
</feature>
<dbReference type="Pfam" id="PF18818">
    <property type="entry name" value="MPTase-PolyVal"/>
    <property type="match status" value="1"/>
</dbReference>
<name>A0A944DIR9_PSEFL</name>